<reference evidence="1 2" key="1">
    <citation type="journal article" date="2023" name="Nucleic Acids Res.">
        <title>The hologenome of Daphnia magna reveals possible DNA methylation and microbiome-mediated evolution of the host genome.</title>
        <authorList>
            <person name="Chaturvedi A."/>
            <person name="Li X."/>
            <person name="Dhandapani V."/>
            <person name="Marshall H."/>
            <person name="Kissane S."/>
            <person name="Cuenca-Cambronero M."/>
            <person name="Asole G."/>
            <person name="Calvet F."/>
            <person name="Ruiz-Romero M."/>
            <person name="Marangio P."/>
            <person name="Guigo R."/>
            <person name="Rago D."/>
            <person name="Mirbahai L."/>
            <person name="Eastwood N."/>
            <person name="Colbourne J.K."/>
            <person name="Zhou J."/>
            <person name="Mallon E."/>
            <person name="Orsini L."/>
        </authorList>
    </citation>
    <scope>NUCLEOTIDE SEQUENCE [LARGE SCALE GENOMIC DNA]</scope>
    <source>
        <strain evidence="1">LRV0_1</strain>
    </source>
</reference>
<gene>
    <name evidence="1" type="ORF">OUZ56_021237</name>
</gene>
<protein>
    <submittedName>
        <fullName evidence="1">Uncharacterized protein</fullName>
    </submittedName>
</protein>
<organism evidence="1 2">
    <name type="scientific">Daphnia magna</name>
    <dbReference type="NCBI Taxonomy" id="35525"/>
    <lineage>
        <taxon>Eukaryota</taxon>
        <taxon>Metazoa</taxon>
        <taxon>Ecdysozoa</taxon>
        <taxon>Arthropoda</taxon>
        <taxon>Crustacea</taxon>
        <taxon>Branchiopoda</taxon>
        <taxon>Diplostraca</taxon>
        <taxon>Cladocera</taxon>
        <taxon>Anomopoda</taxon>
        <taxon>Daphniidae</taxon>
        <taxon>Daphnia</taxon>
    </lineage>
</organism>
<evidence type="ECO:0000313" key="1">
    <source>
        <dbReference type="EMBL" id="KAK4012139.1"/>
    </source>
</evidence>
<sequence>MISWNLEHDRAFKTFTTITKLHPDVEQWALVVWKTWAIDDERHCSRKAERQSLNRVLEENVVRTSGCVCHVHTKSRGCKNSRGSRACRSRRRWPIRGVIHDRGCCVLSSDIADVQRPKGLFINGLTVFVSSSLLRAFEIIAEVQRPKGRFITDLNKPSDLMGSCNERIQVVYIVLNVHSLLQRQYWNANHQEVPKQRVSTSLPSDPGQTHFVSACRLQARMQDC</sequence>
<dbReference type="EMBL" id="JAOYFB010000003">
    <property type="protein sequence ID" value="KAK4012139.1"/>
    <property type="molecule type" value="Genomic_DNA"/>
</dbReference>
<dbReference type="Proteomes" id="UP001234178">
    <property type="component" value="Unassembled WGS sequence"/>
</dbReference>
<proteinExistence type="predicted"/>
<name>A0ABQ9ZGV7_9CRUS</name>
<keyword evidence="2" id="KW-1185">Reference proteome</keyword>
<comment type="caution">
    <text evidence="1">The sequence shown here is derived from an EMBL/GenBank/DDBJ whole genome shotgun (WGS) entry which is preliminary data.</text>
</comment>
<evidence type="ECO:0000313" key="2">
    <source>
        <dbReference type="Proteomes" id="UP001234178"/>
    </source>
</evidence>
<accession>A0ABQ9ZGV7</accession>